<evidence type="ECO:0000259" key="1">
    <source>
        <dbReference type="Pfam" id="PF00117"/>
    </source>
</evidence>
<dbReference type="InterPro" id="IPR044992">
    <property type="entry name" value="ChyE-like"/>
</dbReference>
<feature type="domain" description="Glutamine amidotransferase" evidence="1">
    <location>
        <begin position="22"/>
        <end position="190"/>
    </location>
</feature>
<name>A0A510UVI7_9CELL</name>
<dbReference type="Pfam" id="PF00117">
    <property type="entry name" value="GATase"/>
    <property type="match status" value="1"/>
</dbReference>
<dbReference type="Gene3D" id="3.40.50.880">
    <property type="match status" value="1"/>
</dbReference>
<organism evidence="2 3">
    <name type="scientific">Cellulomonas persica</name>
    <dbReference type="NCBI Taxonomy" id="76861"/>
    <lineage>
        <taxon>Bacteria</taxon>
        <taxon>Bacillati</taxon>
        <taxon>Actinomycetota</taxon>
        <taxon>Actinomycetes</taxon>
        <taxon>Micrococcales</taxon>
        <taxon>Cellulomonadaceae</taxon>
        <taxon>Cellulomonas</taxon>
    </lineage>
</organism>
<evidence type="ECO:0000313" key="2">
    <source>
        <dbReference type="EMBL" id="GEK18579.1"/>
    </source>
</evidence>
<reference evidence="2 3" key="1">
    <citation type="submission" date="2019-07" db="EMBL/GenBank/DDBJ databases">
        <title>Whole genome shotgun sequence of Cellulomonas persica NBRC 101101.</title>
        <authorList>
            <person name="Hosoyama A."/>
            <person name="Uohara A."/>
            <person name="Ohji S."/>
            <person name="Ichikawa N."/>
        </authorList>
    </citation>
    <scope>NUCLEOTIDE SEQUENCE [LARGE SCALE GENOMIC DNA]</scope>
    <source>
        <strain evidence="2 3">NBRC 101101</strain>
    </source>
</reference>
<keyword evidence="2" id="KW-0808">Transferase</keyword>
<dbReference type="GO" id="GO:0008483">
    <property type="term" value="F:transaminase activity"/>
    <property type="evidence" value="ECO:0007669"/>
    <property type="project" value="UniProtKB-KW"/>
</dbReference>
<proteinExistence type="predicted"/>
<dbReference type="CDD" id="cd01741">
    <property type="entry name" value="GATase1_1"/>
    <property type="match status" value="1"/>
</dbReference>
<dbReference type="Proteomes" id="UP000321386">
    <property type="component" value="Unassembled WGS sequence"/>
</dbReference>
<comment type="caution">
    <text evidence="2">The sequence shown here is derived from an EMBL/GenBank/DDBJ whole genome shotgun (WGS) entry which is preliminary data.</text>
</comment>
<accession>A0A510UVI7</accession>
<dbReference type="SUPFAM" id="SSF52317">
    <property type="entry name" value="Class I glutamine amidotransferase-like"/>
    <property type="match status" value="1"/>
</dbReference>
<dbReference type="GO" id="GO:0005829">
    <property type="term" value="C:cytosol"/>
    <property type="evidence" value="ECO:0007669"/>
    <property type="project" value="TreeGrafter"/>
</dbReference>
<protein>
    <submittedName>
        <fullName evidence="2">Aminotransferase</fullName>
    </submittedName>
</protein>
<evidence type="ECO:0000313" key="3">
    <source>
        <dbReference type="Proteomes" id="UP000321386"/>
    </source>
</evidence>
<keyword evidence="3" id="KW-1185">Reference proteome</keyword>
<dbReference type="EMBL" id="BJUA01000010">
    <property type="protein sequence ID" value="GEK18579.1"/>
    <property type="molecule type" value="Genomic_DNA"/>
</dbReference>
<keyword evidence="2" id="KW-0032">Aminotransferase</keyword>
<gene>
    <name evidence="2" type="ORF">CPE01_23120</name>
</gene>
<dbReference type="AlphaFoldDB" id="A0A510UVI7"/>
<dbReference type="PANTHER" id="PTHR42695:SF5">
    <property type="entry name" value="GLUTAMINE AMIDOTRANSFERASE YLR126C-RELATED"/>
    <property type="match status" value="1"/>
</dbReference>
<dbReference type="InterPro" id="IPR017926">
    <property type="entry name" value="GATASE"/>
</dbReference>
<dbReference type="PROSITE" id="PS51273">
    <property type="entry name" value="GATASE_TYPE_1"/>
    <property type="match status" value="1"/>
</dbReference>
<dbReference type="InterPro" id="IPR029062">
    <property type="entry name" value="Class_I_gatase-like"/>
</dbReference>
<dbReference type="PANTHER" id="PTHR42695">
    <property type="entry name" value="GLUTAMINE AMIDOTRANSFERASE YLR126C-RELATED"/>
    <property type="match status" value="1"/>
</dbReference>
<sequence>MTVVQSSADVPLDRFAGWWSDVELTVVRADLGEAVPELREVGDGLVVLGGHMSAYDDEAAGWLPALRSLLAQASSAGVPTLGVCLGAQLLAVATGGRVQVAAPPGPEAGIVDLWWRPEAASDALVGPLVAGLPGAGDRKVSAQPTLHSDAVVDLPPGAVWLASSNQYPYQAFRVGSAWGLQFHPEASTTTLRDWAVWDGTVDVEAVLADYAAREAELVATGAVLAGAFLDVVRESASVSA</sequence>